<accession>W9VIM2</accession>
<dbReference type="InterPro" id="IPR002545">
    <property type="entry name" value="CheW-lke_dom"/>
</dbReference>
<evidence type="ECO:0000259" key="1">
    <source>
        <dbReference type="PROSITE" id="PS50851"/>
    </source>
</evidence>
<feature type="domain" description="CheW-like" evidence="1">
    <location>
        <begin position="26"/>
        <end position="171"/>
    </location>
</feature>
<proteinExistence type="predicted"/>
<dbReference type="InterPro" id="IPR036061">
    <property type="entry name" value="CheW-like_dom_sf"/>
</dbReference>
<dbReference type="SUPFAM" id="SSF50341">
    <property type="entry name" value="CheW-like"/>
    <property type="match status" value="1"/>
</dbReference>
<dbReference type="Proteomes" id="UP000019460">
    <property type="component" value="Unassembled WGS sequence"/>
</dbReference>
<evidence type="ECO:0000313" key="2">
    <source>
        <dbReference type="EMBL" id="EXJ16846.1"/>
    </source>
</evidence>
<dbReference type="Pfam" id="PF01584">
    <property type="entry name" value="CheW"/>
    <property type="match status" value="1"/>
</dbReference>
<dbReference type="PROSITE" id="PS50851">
    <property type="entry name" value="CHEW"/>
    <property type="match status" value="1"/>
</dbReference>
<dbReference type="PANTHER" id="PTHR22617">
    <property type="entry name" value="CHEMOTAXIS SENSOR HISTIDINE KINASE-RELATED"/>
    <property type="match status" value="1"/>
</dbReference>
<sequence>MGELVLSGKGMGDRRSDAGQDSAEEVCQYLTFSVGEERLAMSITAVKEIIETPQITRVPMTPEYIRGVINLRGSVVPVVDLGARLGRGVLTLTRRSCIVLVEVRSGSGDGHVLGMLVDEVKNILDISREDIKPPPEFGSEIRTDFIEAMGRVEDVFVIILSMDHVLSIQELAALRRISEEAASSGLDVDP</sequence>
<dbReference type="GO" id="GO:0007165">
    <property type="term" value="P:signal transduction"/>
    <property type="evidence" value="ECO:0007669"/>
    <property type="project" value="InterPro"/>
</dbReference>
<dbReference type="InterPro" id="IPR039315">
    <property type="entry name" value="CheW"/>
</dbReference>
<keyword evidence="3" id="KW-1185">Reference proteome</keyword>
<dbReference type="PATRIC" id="fig|1249627.3.peg.412"/>
<protein>
    <submittedName>
        <fullName evidence="2">Positive regulator of CheA protein activity (CheW)</fullName>
    </submittedName>
</protein>
<dbReference type="OrthoDB" id="9790406at2"/>
<dbReference type="STRING" id="1249627.D779_2457"/>
<dbReference type="SMART" id="SM00260">
    <property type="entry name" value="CheW"/>
    <property type="match status" value="1"/>
</dbReference>
<evidence type="ECO:0000313" key="3">
    <source>
        <dbReference type="Proteomes" id="UP000019460"/>
    </source>
</evidence>
<comment type="caution">
    <text evidence="2">The sequence shown here is derived from an EMBL/GenBank/DDBJ whole genome shotgun (WGS) entry which is preliminary data.</text>
</comment>
<dbReference type="eggNOG" id="COG0835">
    <property type="taxonomic scope" value="Bacteria"/>
</dbReference>
<organism evidence="2 3">
    <name type="scientific">Imhoffiella purpurea</name>
    <dbReference type="NCBI Taxonomy" id="1249627"/>
    <lineage>
        <taxon>Bacteria</taxon>
        <taxon>Pseudomonadati</taxon>
        <taxon>Pseudomonadota</taxon>
        <taxon>Gammaproteobacteria</taxon>
        <taxon>Chromatiales</taxon>
        <taxon>Chromatiaceae</taxon>
        <taxon>Imhoffiella</taxon>
    </lineage>
</organism>
<dbReference type="Gene3D" id="2.40.50.180">
    <property type="entry name" value="CheA-289, Domain 4"/>
    <property type="match status" value="1"/>
</dbReference>
<gene>
    <name evidence="2" type="ORF">D779_2457</name>
</gene>
<dbReference type="AlphaFoldDB" id="W9VIM2"/>
<dbReference type="GO" id="GO:0006935">
    <property type="term" value="P:chemotaxis"/>
    <property type="evidence" value="ECO:0007669"/>
    <property type="project" value="InterPro"/>
</dbReference>
<dbReference type="PANTHER" id="PTHR22617:SF41">
    <property type="entry name" value="CHEMOTAXIS SIGNAL TRANSDUCTION SYSTEM ADAPTOR PROTEIN CHEW"/>
    <property type="match status" value="1"/>
</dbReference>
<reference evidence="2 3" key="1">
    <citation type="submission" date="2012-11" db="EMBL/GenBank/DDBJ databases">
        <title>Genome assembly of Thiorhodococcus sp. AK35.</title>
        <authorList>
            <person name="Nupur N."/>
            <person name="Khatri I."/>
            <person name="Subramanian S."/>
            <person name="Pinnaka A."/>
        </authorList>
    </citation>
    <scope>NUCLEOTIDE SEQUENCE [LARGE SCALE GENOMIC DNA]</scope>
    <source>
        <strain evidence="2 3">AK35</strain>
    </source>
</reference>
<dbReference type="RefSeq" id="WP_043748663.1">
    <property type="nucleotide sequence ID" value="NZ_AONC01000004.1"/>
</dbReference>
<dbReference type="GO" id="GO:0005829">
    <property type="term" value="C:cytosol"/>
    <property type="evidence" value="ECO:0007669"/>
    <property type="project" value="TreeGrafter"/>
</dbReference>
<dbReference type="Gene3D" id="2.30.30.40">
    <property type="entry name" value="SH3 Domains"/>
    <property type="match status" value="1"/>
</dbReference>
<name>W9VIM2_9GAMM</name>
<dbReference type="EMBL" id="AONC01000004">
    <property type="protein sequence ID" value="EXJ16846.1"/>
    <property type="molecule type" value="Genomic_DNA"/>
</dbReference>